<dbReference type="GO" id="GO:0051287">
    <property type="term" value="F:NAD binding"/>
    <property type="evidence" value="ECO:0007669"/>
    <property type="project" value="UniProtKB-ARBA"/>
</dbReference>
<dbReference type="EMBL" id="PIPO01000001">
    <property type="protein sequence ID" value="RUO34614.1"/>
    <property type="molecule type" value="Genomic_DNA"/>
</dbReference>
<dbReference type="InterPro" id="IPR017438">
    <property type="entry name" value="ATP-NAD_kinase_N"/>
</dbReference>
<protein>
    <submittedName>
        <fullName evidence="1">ATP-NAD kinase</fullName>
    </submittedName>
</protein>
<dbReference type="GO" id="GO:0006741">
    <property type="term" value="P:NADP+ biosynthetic process"/>
    <property type="evidence" value="ECO:0007669"/>
    <property type="project" value="InterPro"/>
</dbReference>
<comment type="caution">
    <text evidence="1">The sequence shown here is derived from an EMBL/GenBank/DDBJ whole genome shotgun (WGS) entry which is preliminary data.</text>
</comment>
<dbReference type="InterPro" id="IPR011386">
    <property type="entry name" value="Put_ATP-NAD_kin"/>
</dbReference>
<evidence type="ECO:0000313" key="2">
    <source>
        <dbReference type="Proteomes" id="UP000287823"/>
    </source>
</evidence>
<dbReference type="GO" id="GO:0003951">
    <property type="term" value="F:NAD+ kinase activity"/>
    <property type="evidence" value="ECO:0007669"/>
    <property type="project" value="InterPro"/>
</dbReference>
<keyword evidence="1" id="KW-0808">Transferase</keyword>
<dbReference type="InterPro" id="IPR039065">
    <property type="entry name" value="AcoX-like"/>
</dbReference>
<dbReference type="PANTHER" id="PTHR40697">
    <property type="entry name" value="ACETOIN CATABOLISM PROTEIN X"/>
    <property type="match status" value="1"/>
</dbReference>
<dbReference type="Proteomes" id="UP000287823">
    <property type="component" value="Unassembled WGS sequence"/>
</dbReference>
<accession>A0A432WLI0</accession>
<evidence type="ECO:0000313" key="1">
    <source>
        <dbReference type="EMBL" id="RUO34614.1"/>
    </source>
</evidence>
<dbReference type="GO" id="GO:0005524">
    <property type="term" value="F:ATP binding"/>
    <property type="evidence" value="ECO:0007669"/>
    <property type="project" value="UniProtKB-ARBA"/>
</dbReference>
<dbReference type="PANTHER" id="PTHR40697:SF2">
    <property type="entry name" value="ATP-NAD KINASE-RELATED"/>
    <property type="match status" value="1"/>
</dbReference>
<sequence length="373" mass="39648">MFRIGLVVNPYSGIGGAVGLKGSDGEATRQEALAKGAELKANQRVEQALQLLQPHQSSIQWLTASGAMGADVLQRLEFGSETLYQTPQQSEADDTKAAVSALVESGIDLLVFAGGDGTARDVYAVIGDTLPVVGIPAGVKIHSGVYAVSPKAAGRVLELLVSGQLTTVRHADVMDIDENAFRQGNVRARRYGEMLVPGELEYMQAVKMGGRESDELVLTDIADDVIENMEDDALYIMGSGSTVAALMEQMDLPNTLLGVDAIVNQQLIGSDLTAAQLEALCRDYTKRYLVITLIGGQGHIFGRGNQQLSPAVIKAVGRPNIIVVASKTKLKALEGRPLRVDTGDVELDQALTGFIQVTTGYHDQTMVAVTAVD</sequence>
<dbReference type="Gene3D" id="3.40.50.10330">
    <property type="entry name" value="Probable inorganic polyphosphate/atp-NAD kinase, domain 1"/>
    <property type="match status" value="1"/>
</dbReference>
<dbReference type="PIRSF" id="PIRSF016907">
    <property type="entry name" value="Kin_ATP-NAD"/>
    <property type="match status" value="1"/>
</dbReference>
<gene>
    <name evidence="1" type="ORF">CWE14_01020</name>
</gene>
<reference evidence="1 2" key="1">
    <citation type="journal article" date="2011" name="Front. Microbiol.">
        <title>Genomic signatures of strain selection and enhancement in Bacillus atrophaeus var. globigii, a historical biowarfare simulant.</title>
        <authorList>
            <person name="Gibbons H.S."/>
            <person name="Broomall S.M."/>
            <person name="McNew L.A."/>
            <person name="Daligault H."/>
            <person name="Chapman C."/>
            <person name="Bruce D."/>
            <person name="Karavis M."/>
            <person name="Krepps M."/>
            <person name="McGregor P.A."/>
            <person name="Hong C."/>
            <person name="Park K.H."/>
            <person name="Akmal A."/>
            <person name="Feldman A."/>
            <person name="Lin J.S."/>
            <person name="Chang W.E."/>
            <person name="Higgs B.W."/>
            <person name="Demirev P."/>
            <person name="Lindquist J."/>
            <person name="Liem A."/>
            <person name="Fochler E."/>
            <person name="Read T.D."/>
            <person name="Tapia R."/>
            <person name="Johnson S."/>
            <person name="Bishop-Lilly K.A."/>
            <person name="Detter C."/>
            <person name="Han C."/>
            <person name="Sozhamannan S."/>
            <person name="Rosenzweig C.N."/>
            <person name="Skowronski E.W."/>
        </authorList>
    </citation>
    <scope>NUCLEOTIDE SEQUENCE [LARGE SCALE GENOMIC DNA]</scope>
    <source>
        <strain evidence="1 2">Y4G10-17</strain>
    </source>
</reference>
<dbReference type="Pfam" id="PF20143">
    <property type="entry name" value="NAD_kinase_C"/>
    <property type="match status" value="1"/>
</dbReference>
<dbReference type="InterPro" id="IPR002504">
    <property type="entry name" value="NADK"/>
</dbReference>
<dbReference type="InterPro" id="IPR016064">
    <property type="entry name" value="NAD/diacylglycerol_kinase_sf"/>
</dbReference>
<name>A0A432WLI0_9GAMM</name>
<proteinExistence type="predicted"/>
<organism evidence="1 2">
    <name type="scientific">Aliidiomarina soli</name>
    <dbReference type="NCBI Taxonomy" id="1928574"/>
    <lineage>
        <taxon>Bacteria</taxon>
        <taxon>Pseudomonadati</taxon>
        <taxon>Pseudomonadota</taxon>
        <taxon>Gammaproteobacteria</taxon>
        <taxon>Alteromonadales</taxon>
        <taxon>Idiomarinaceae</taxon>
        <taxon>Aliidiomarina</taxon>
    </lineage>
</organism>
<dbReference type="Pfam" id="PF01513">
    <property type="entry name" value="NAD_kinase"/>
    <property type="match status" value="1"/>
</dbReference>
<keyword evidence="1" id="KW-0418">Kinase</keyword>
<dbReference type="SUPFAM" id="SSF111331">
    <property type="entry name" value="NAD kinase/diacylglycerol kinase-like"/>
    <property type="match status" value="1"/>
</dbReference>
<keyword evidence="2" id="KW-1185">Reference proteome</keyword>
<dbReference type="AlphaFoldDB" id="A0A432WLI0"/>